<dbReference type="STRING" id="336292.SAMN05660710_02886"/>
<sequence length="325" mass="35171">MARGLWDSILGNNLPQGRPAPPPVPRHPHEGRPKWITVAAFPMVLGAFFQGATGMVTDLAAFGLIASGMWMTREGLIAQAAYEARRVAKRPAIPRKLFGGVMAGGGLGLAVAAPGMMPDAALVGAAGLALHVLAFGTDPMRDKGAAGVDEFQQGRAQRMIEEAEGYLRQTTDAIARAGDRRLEARVELFAAAVHHLFDRLRENPGGLSSARRYLGVYLMGVRDATVRFADLYARTQDQAVRAQYLAFLDELERDFLARADKLAEGDRAALDIEMSVLRERLAREGLTGAATALAPEDRPQLQSHEAQTLDQLLAMPFPGQKVPRE</sequence>
<reference evidence="2 3" key="1">
    <citation type="submission" date="2016-10" db="EMBL/GenBank/DDBJ databases">
        <authorList>
            <person name="de Groot N.N."/>
        </authorList>
    </citation>
    <scope>NUCLEOTIDE SEQUENCE [LARGE SCALE GENOMIC DNA]</scope>
    <source>
        <strain evidence="2 3">CGMCC 1.8925</strain>
    </source>
</reference>
<evidence type="ECO:0000313" key="2">
    <source>
        <dbReference type="EMBL" id="SCY81294.1"/>
    </source>
</evidence>
<dbReference type="Proteomes" id="UP000199502">
    <property type="component" value="Unassembled WGS sequence"/>
</dbReference>
<accession>A0A1G5IZG0</accession>
<protein>
    <submittedName>
        <fullName evidence="2">5-bromo-4-chloroindolyl phosphate hydrolysis protein</fullName>
    </submittedName>
</protein>
<keyword evidence="3" id="KW-1185">Reference proteome</keyword>
<proteinExistence type="predicted"/>
<organism evidence="2 3">
    <name type="scientific">Paracoccus tibetensis</name>
    <dbReference type="NCBI Taxonomy" id="336292"/>
    <lineage>
        <taxon>Bacteria</taxon>
        <taxon>Pseudomonadati</taxon>
        <taxon>Pseudomonadota</taxon>
        <taxon>Alphaproteobacteria</taxon>
        <taxon>Rhodobacterales</taxon>
        <taxon>Paracoccaceae</taxon>
        <taxon>Paracoccus</taxon>
    </lineage>
</organism>
<name>A0A1G5IZG0_9RHOB</name>
<dbReference type="EMBL" id="FMVT01000010">
    <property type="protein sequence ID" value="SCY81294.1"/>
    <property type="molecule type" value="Genomic_DNA"/>
</dbReference>
<dbReference type="InterPro" id="IPR018770">
    <property type="entry name" value="ChloroindolylP_hydrolase"/>
</dbReference>
<dbReference type="AlphaFoldDB" id="A0A1G5IZG0"/>
<dbReference type="Pfam" id="PF10112">
    <property type="entry name" value="Halogen_Hydrol"/>
    <property type="match status" value="1"/>
</dbReference>
<evidence type="ECO:0000313" key="3">
    <source>
        <dbReference type="Proteomes" id="UP000199502"/>
    </source>
</evidence>
<feature type="region of interest" description="Disordered" evidence="1">
    <location>
        <begin position="11"/>
        <end position="31"/>
    </location>
</feature>
<dbReference type="OrthoDB" id="7375296at2"/>
<evidence type="ECO:0000256" key="1">
    <source>
        <dbReference type="SAM" id="MobiDB-lite"/>
    </source>
</evidence>
<dbReference type="RefSeq" id="WP_090746034.1">
    <property type="nucleotide sequence ID" value="NZ_FMVT01000010.1"/>
</dbReference>
<gene>
    <name evidence="2" type="ORF">SAMN05660710_02886</name>
</gene>